<dbReference type="SUPFAM" id="SSF53067">
    <property type="entry name" value="Actin-like ATPase domain"/>
    <property type="match status" value="1"/>
</dbReference>
<dbReference type="RefSeq" id="WP_345097565.1">
    <property type="nucleotide sequence ID" value="NZ_BAABGS010000002.1"/>
</dbReference>
<feature type="domain" description="Gcp-like" evidence="1">
    <location>
        <begin position="34"/>
        <end position="154"/>
    </location>
</feature>
<dbReference type="Proteomes" id="UP001597373">
    <property type="component" value="Unassembled WGS sequence"/>
</dbReference>
<organism evidence="2 3">
    <name type="scientific">Chelativorans composti</name>
    <dbReference type="NCBI Taxonomy" id="768533"/>
    <lineage>
        <taxon>Bacteria</taxon>
        <taxon>Pseudomonadati</taxon>
        <taxon>Pseudomonadota</taxon>
        <taxon>Alphaproteobacteria</taxon>
        <taxon>Hyphomicrobiales</taxon>
        <taxon>Phyllobacteriaceae</taxon>
        <taxon>Chelativorans</taxon>
    </lineage>
</organism>
<keyword evidence="3" id="KW-1185">Reference proteome</keyword>
<evidence type="ECO:0000313" key="2">
    <source>
        <dbReference type="EMBL" id="MFD2258183.1"/>
    </source>
</evidence>
<proteinExistence type="predicted"/>
<protein>
    <submittedName>
        <fullName evidence="2">tRNA (Adenosine(37)-N6)-threonylcarbamoyltransferase complex dimerization subunit type 1 TsaB</fullName>
        <ecNumber evidence="2">2.3.1.234</ecNumber>
    </submittedName>
</protein>
<dbReference type="InterPro" id="IPR000905">
    <property type="entry name" value="Gcp-like_dom"/>
</dbReference>
<evidence type="ECO:0000259" key="1">
    <source>
        <dbReference type="Pfam" id="PF00814"/>
    </source>
</evidence>
<evidence type="ECO:0000313" key="3">
    <source>
        <dbReference type="Proteomes" id="UP001597373"/>
    </source>
</evidence>
<sequence>MTILAIDTAAALCAACVFDPKTRQVLGRVSLDLEKGHAEHVMAVIERALSEAGRTYSDVARIGVSVGPGSFTGVRVGVAAARGLALALKVPAVGVTTLEALAAETAEAWPGRPVLTAIKAGMQVALAAYDRNGVEIEGPRLASLEEAAEQATRAENPVLAGDMAGRIAQAMARDCDFGPLRGTADILYFARIAAQKEADGAMPKPLYLRPPDAKPSTTFAVPLKGQ</sequence>
<dbReference type="Pfam" id="PF00814">
    <property type="entry name" value="TsaD"/>
    <property type="match status" value="1"/>
</dbReference>
<comment type="caution">
    <text evidence="2">The sequence shown here is derived from an EMBL/GenBank/DDBJ whole genome shotgun (WGS) entry which is preliminary data.</text>
</comment>
<dbReference type="PANTHER" id="PTHR11735:SF11">
    <property type="entry name" value="TRNA THREONYLCARBAMOYLADENOSINE BIOSYNTHESIS PROTEIN TSAB"/>
    <property type="match status" value="1"/>
</dbReference>
<dbReference type="InterPro" id="IPR043129">
    <property type="entry name" value="ATPase_NBD"/>
</dbReference>
<keyword evidence="2" id="KW-0012">Acyltransferase</keyword>
<dbReference type="NCBIfam" id="TIGR03725">
    <property type="entry name" value="T6A_YeaZ"/>
    <property type="match status" value="1"/>
</dbReference>
<dbReference type="PANTHER" id="PTHR11735">
    <property type="entry name" value="TRNA N6-ADENOSINE THREONYLCARBAMOYLTRANSFERASE"/>
    <property type="match status" value="1"/>
</dbReference>
<keyword evidence="2" id="KW-0808">Transferase</keyword>
<dbReference type="EMBL" id="JBHUIR010000001">
    <property type="protein sequence ID" value="MFD2258183.1"/>
    <property type="molecule type" value="Genomic_DNA"/>
</dbReference>
<name>A0ABW5DCF5_9HYPH</name>
<dbReference type="GO" id="GO:0061711">
    <property type="term" value="F:tRNA N(6)-L-threonylcarbamoyladenine synthase activity"/>
    <property type="evidence" value="ECO:0007669"/>
    <property type="project" value="UniProtKB-EC"/>
</dbReference>
<dbReference type="EC" id="2.3.1.234" evidence="2"/>
<dbReference type="InterPro" id="IPR022496">
    <property type="entry name" value="T6A_TsaB"/>
</dbReference>
<accession>A0ABW5DCF5</accession>
<reference evidence="3" key="1">
    <citation type="journal article" date="2019" name="Int. J. Syst. Evol. Microbiol.">
        <title>The Global Catalogue of Microorganisms (GCM) 10K type strain sequencing project: providing services to taxonomists for standard genome sequencing and annotation.</title>
        <authorList>
            <consortium name="The Broad Institute Genomics Platform"/>
            <consortium name="The Broad Institute Genome Sequencing Center for Infectious Disease"/>
            <person name="Wu L."/>
            <person name="Ma J."/>
        </authorList>
    </citation>
    <scope>NUCLEOTIDE SEQUENCE [LARGE SCALE GENOMIC DNA]</scope>
    <source>
        <strain evidence="3">KCTC 23707</strain>
    </source>
</reference>
<gene>
    <name evidence="2" type="primary">tsaB</name>
    <name evidence="2" type="ORF">ACFSMZ_00170</name>
</gene>
<dbReference type="Gene3D" id="3.30.420.40">
    <property type="match status" value="2"/>
</dbReference>